<dbReference type="GO" id="GO:0003676">
    <property type="term" value="F:nucleic acid binding"/>
    <property type="evidence" value="ECO:0007669"/>
    <property type="project" value="InterPro"/>
</dbReference>
<proteinExistence type="predicted"/>
<dbReference type="SUPFAM" id="SSF53098">
    <property type="entry name" value="Ribonuclease H-like"/>
    <property type="match status" value="1"/>
</dbReference>
<evidence type="ECO:0000313" key="1">
    <source>
        <dbReference type="EMBL" id="KAJ7732743.1"/>
    </source>
</evidence>
<evidence type="ECO:0000313" key="2">
    <source>
        <dbReference type="Proteomes" id="UP001215280"/>
    </source>
</evidence>
<dbReference type="Gene3D" id="3.30.420.10">
    <property type="entry name" value="Ribonuclease H-like superfamily/Ribonuclease H"/>
    <property type="match status" value="1"/>
</dbReference>
<protein>
    <submittedName>
        <fullName evidence="1">Ribonuclease H-like protein</fullName>
    </submittedName>
</protein>
<dbReference type="InterPro" id="IPR012337">
    <property type="entry name" value="RNaseH-like_sf"/>
</dbReference>
<dbReference type="AlphaFoldDB" id="A0AAD7I184"/>
<dbReference type="Proteomes" id="UP001215280">
    <property type="component" value="Unassembled WGS sequence"/>
</dbReference>
<sequence length="384" mass="44017">MKTDGTSCAGAGCWISTNDPKNRAIGVPSKLTSRTSGELVAILHVIQRTPQNTVLNFIVRSKALVHKLTVGLHQLESNGWIGEIDKTLLKTITAALRLQASRCTFRVTQDSNDAAGLEAAYDLAKKAMRNDPDEYITDPDDLYTDVPARYQLQGATFYAAIRATRKCPERKKTLIMLDKVRYSIESQCGKIPTDEDIWKSIRHKDIDRRIRNFLWKAIHQTFKCGDYWRNIPNYEQWAECPLWEMKHPKMPNLSMGLVLGCALTEFKNSRGKLSNEANRLFRIIISKSAFLIWKIRCERLMSRNSPHSETEIHNRWVATINKRLKIDRLLTDISRYGSHALHVNTVLKTWDGVLMDNKTLPDNWIWQSEVLVGIGNFRPPGRNR</sequence>
<organism evidence="1 2">
    <name type="scientific">Mycena maculata</name>
    <dbReference type="NCBI Taxonomy" id="230809"/>
    <lineage>
        <taxon>Eukaryota</taxon>
        <taxon>Fungi</taxon>
        <taxon>Dikarya</taxon>
        <taxon>Basidiomycota</taxon>
        <taxon>Agaricomycotina</taxon>
        <taxon>Agaricomycetes</taxon>
        <taxon>Agaricomycetidae</taxon>
        <taxon>Agaricales</taxon>
        <taxon>Marasmiineae</taxon>
        <taxon>Mycenaceae</taxon>
        <taxon>Mycena</taxon>
    </lineage>
</organism>
<keyword evidence="2" id="KW-1185">Reference proteome</keyword>
<reference evidence="1" key="1">
    <citation type="submission" date="2023-03" db="EMBL/GenBank/DDBJ databases">
        <title>Massive genome expansion in bonnet fungi (Mycena s.s.) driven by repeated elements and novel gene families across ecological guilds.</title>
        <authorList>
            <consortium name="Lawrence Berkeley National Laboratory"/>
            <person name="Harder C.B."/>
            <person name="Miyauchi S."/>
            <person name="Viragh M."/>
            <person name="Kuo A."/>
            <person name="Thoen E."/>
            <person name="Andreopoulos B."/>
            <person name="Lu D."/>
            <person name="Skrede I."/>
            <person name="Drula E."/>
            <person name="Henrissat B."/>
            <person name="Morin E."/>
            <person name="Kohler A."/>
            <person name="Barry K."/>
            <person name="LaButti K."/>
            <person name="Morin E."/>
            <person name="Salamov A."/>
            <person name="Lipzen A."/>
            <person name="Mereny Z."/>
            <person name="Hegedus B."/>
            <person name="Baldrian P."/>
            <person name="Stursova M."/>
            <person name="Weitz H."/>
            <person name="Taylor A."/>
            <person name="Grigoriev I.V."/>
            <person name="Nagy L.G."/>
            <person name="Martin F."/>
            <person name="Kauserud H."/>
        </authorList>
    </citation>
    <scope>NUCLEOTIDE SEQUENCE</scope>
    <source>
        <strain evidence="1">CBHHK188m</strain>
    </source>
</reference>
<accession>A0AAD7I184</accession>
<dbReference type="EMBL" id="JARJLG010000173">
    <property type="protein sequence ID" value="KAJ7732743.1"/>
    <property type="molecule type" value="Genomic_DNA"/>
</dbReference>
<name>A0AAD7I184_9AGAR</name>
<gene>
    <name evidence="1" type="ORF">DFH07DRAFT_871055</name>
</gene>
<comment type="caution">
    <text evidence="1">The sequence shown here is derived from an EMBL/GenBank/DDBJ whole genome shotgun (WGS) entry which is preliminary data.</text>
</comment>
<dbReference type="InterPro" id="IPR036397">
    <property type="entry name" value="RNaseH_sf"/>
</dbReference>